<evidence type="ECO:0000313" key="3">
    <source>
        <dbReference type="Proteomes" id="UP001149954"/>
    </source>
</evidence>
<feature type="domain" description="Protein kinase" evidence="1">
    <location>
        <begin position="47"/>
        <end position="108"/>
    </location>
</feature>
<evidence type="ECO:0000259" key="1">
    <source>
        <dbReference type="PROSITE" id="PS50011"/>
    </source>
</evidence>
<dbReference type="Gene3D" id="3.30.200.20">
    <property type="entry name" value="Phosphorylase Kinase, domain 1"/>
    <property type="match status" value="1"/>
</dbReference>
<keyword evidence="2" id="KW-0808">Transferase</keyword>
<dbReference type="GO" id="GO:0004672">
    <property type="term" value="F:protein kinase activity"/>
    <property type="evidence" value="ECO:0007669"/>
    <property type="project" value="InterPro"/>
</dbReference>
<dbReference type="Pfam" id="PF07714">
    <property type="entry name" value="PK_Tyr_Ser-Thr"/>
    <property type="match status" value="1"/>
</dbReference>
<dbReference type="SUPFAM" id="SSF56112">
    <property type="entry name" value="Protein kinase-like (PK-like)"/>
    <property type="match status" value="1"/>
</dbReference>
<comment type="caution">
    <text evidence="2">The sequence shown here is derived from an EMBL/GenBank/DDBJ whole genome shotgun (WGS) entry which is preliminary data.</text>
</comment>
<gene>
    <name evidence="2" type="ORF">N7463_007779</name>
</gene>
<sequence length="108" mass="12702">MQSTPADLVADTKFRVEFHADFVHRFTFHSSNIPDQYVRRMERLDIWKNEKEVGSGSFGNVWLQRCLTSEDQSELQAVKMVRKRKLSSNGIDFFKELEAMAKFSQRKI</sequence>
<dbReference type="InterPro" id="IPR001245">
    <property type="entry name" value="Ser-Thr/Tyr_kinase_cat_dom"/>
</dbReference>
<reference evidence="2" key="1">
    <citation type="submission" date="2022-12" db="EMBL/GenBank/DDBJ databases">
        <authorList>
            <person name="Petersen C."/>
        </authorList>
    </citation>
    <scope>NUCLEOTIDE SEQUENCE</scope>
    <source>
        <strain evidence="2">IBT 29495</strain>
    </source>
</reference>
<dbReference type="InterPro" id="IPR011009">
    <property type="entry name" value="Kinase-like_dom_sf"/>
</dbReference>
<dbReference type="PROSITE" id="PS50011">
    <property type="entry name" value="PROTEIN_KINASE_DOM"/>
    <property type="match status" value="1"/>
</dbReference>
<dbReference type="InterPro" id="IPR000719">
    <property type="entry name" value="Prot_kinase_dom"/>
</dbReference>
<keyword evidence="2" id="KW-0418">Kinase</keyword>
<accession>A0A9X0C7X7</accession>
<keyword evidence="3" id="KW-1185">Reference proteome</keyword>
<proteinExistence type="predicted"/>
<evidence type="ECO:0000313" key="2">
    <source>
        <dbReference type="EMBL" id="KAJ5504905.1"/>
    </source>
</evidence>
<protein>
    <submittedName>
        <fullName evidence="2">Kinase-like protein</fullName>
    </submittedName>
</protein>
<dbReference type="Proteomes" id="UP001149954">
    <property type="component" value="Unassembled WGS sequence"/>
</dbReference>
<dbReference type="GO" id="GO:0005524">
    <property type="term" value="F:ATP binding"/>
    <property type="evidence" value="ECO:0007669"/>
    <property type="project" value="InterPro"/>
</dbReference>
<dbReference type="EMBL" id="JAPWDS010000003">
    <property type="protein sequence ID" value="KAJ5504905.1"/>
    <property type="molecule type" value="Genomic_DNA"/>
</dbReference>
<organism evidence="2 3">
    <name type="scientific">Penicillium fimorum</name>
    <dbReference type="NCBI Taxonomy" id="1882269"/>
    <lineage>
        <taxon>Eukaryota</taxon>
        <taxon>Fungi</taxon>
        <taxon>Dikarya</taxon>
        <taxon>Ascomycota</taxon>
        <taxon>Pezizomycotina</taxon>
        <taxon>Eurotiomycetes</taxon>
        <taxon>Eurotiomycetidae</taxon>
        <taxon>Eurotiales</taxon>
        <taxon>Aspergillaceae</taxon>
        <taxon>Penicillium</taxon>
    </lineage>
</organism>
<dbReference type="AlphaFoldDB" id="A0A9X0C7X7"/>
<reference evidence="2" key="2">
    <citation type="journal article" date="2023" name="IMA Fungus">
        <title>Comparative genomic study of the Penicillium genus elucidates a diverse pangenome and 15 lateral gene transfer events.</title>
        <authorList>
            <person name="Petersen C."/>
            <person name="Sorensen T."/>
            <person name="Nielsen M.R."/>
            <person name="Sondergaard T.E."/>
            <person name="Sorensen J.L."/>
            <person name="Fitzpatrick D.A."/>
            <person name="Frisvad J.C."/>
            <person name="Nielsen K.L."/>
        </authorList>
    </citation>
    <scope>NUCLEOTIDE SEQUENCE</scope>
    <source>
        <strain evidence="2">IBT 29495</strain>
    </source>
</reference>
<name>A0A9X0C7X7_9EURO</name>
<dbReference type="OrthoDB" id="10252171at2759"/>